<dbReference type="EMBL" id="CAJOBQ010000312">
    <property type="protein sequence ID" value="CAF4324701.1"/>
    <property type="molecule type" value="Genomic_DNA"/>
</dbReference>
<sequence length="1205" mass="138861">MDEKRVQKLIKEAERIQHSVSRNPKEKIDIYHETAEACRSIGKYDHAIKYFTLELREAQSADIRDDILYCHRFLGECYFAKNEFATSEKHHLNFLSSAQEYIDDERTEQAYTCLAHTYWVWLSYLQDDMLHDTECDQFPREICKKSLDAAKNSLLMIEKLDYQLKIDMKAKQNIKTKDMEKRQQDLALKRVRAYINIANAMSDKYTTGDKSGANLKALSQYIKSAIELAKKHQLHEELARLHSSVSTFYLSVPNFLQYKKEIIATMEQALHYAQLAKNTSEYLSCLHDIAQTLLLFDDYQGSKSYLLKIYRYRKNDPIKEKARRDLADVQRILTGLQDRYEQETDLAKKMHLAEKCADTFSRLKRNEQSKNYYLKQLKHAQELNLDESEMATIYSSLGSICQDLKEWQESINYFRREMSCRIGLGSRADVEQGYSLCEIIKCEYRLKVDLDVRIKTFERVLNIARSANDRSLMRMAISLVFGMKLRDSSIHLNDDLEEFMANVQPPITKENYSEILRRAERTNSEITDSLQSNDDEDDEETNANGSDDDDDDDDAILATLSDETDNEDENDENDNELDMTIRSKTRQRKKIWRNCYGESRLHLACKEKNGLRKVKQFIAEGDDINLQDNHGWTPLHEAANHGHADIVRYLLDCKANINVKANNGITALIDACNTGCFDIIEILLSYGAKANIRTNNGYTAVDYLTLYDENMSPDDRRKFNRLKELLLAAMRKDEPTYCTQKVIRSDFGNETDEEETTLTTEQNSNSNDSVDGIVENDIDKRPKYKNIMNNIRRGIRTDDDETANKQSPVKRKKTKLTPFISDAEYERINTSEKNWVVNDADPIEADDSSVSTKTRKQRLQRSRSPSVSSSHTPARKRKRTMTDTKSPAKVSDLTFSSLPQSSNDMDLATFDDLDIFSPLKKESPLPSHPTPSLSPVLQIMTPKSIGRSRHPSSTSSTNTIATTISVPPSISHDPSTRIIRCLANTTQRTSEDKKLRIPMSPSATLTSLRYQVLKRLHDNFHIYACSVILYDRQDWELGMAESDTVQLAIPVDETDIKATYIEKDPVLLYEQLCKINKIAAYSNIRSALKMFFDKFELSLQRLSLRLEQTICILQVFENFMFIYSINLSENSLTDGIFDQLGKLCLDHLKSLNLSKNRFTSNGIRKLFEQKLMNNLLVLDLTGNSDIDCVTLTFIRTRYPNLTVHH</sequence>
<comment type="subcellular location">
    <subcellularLocation>
        <location evidence="1">Nucleus</location>
    </subcellularLocation>
</comment>
<dbReference type="SUPFAM" id="SSF48403">
    <property type="entry name" value="Ankyrin repeat"/>
    <property type="match status" value="1"/>
</dbReference>
<dbReference type="PROSITE" id="PS50297">
    <property type="entry name" value="ANK_REP_REGION"/>
    <property type="match status" value="2"/>
</dbReference>
<dbReference type="GO" id="GO:0043596">
    <property type="term" value="C:nuclear replication fork"/>
    <property type="evidence" value="ECO:0007669"/>
    <property type="project" value="TreeGrafter"/>
</dbReference>
<feature type="compositionally biased region" description="Acidic residues" evidence="6">
    <location>
        <begin position="533"/>
        <end position="555"/>
    </location>
</feature>
<name>A0A820JCI1_9BILA</name>
<dbReference type="Proteomes" id="UP000663862">
    <property type="component" value="Unassembled WGS sequence"/>
</dbReference>
<protein>
    <recommendedName>
        <fullName evidence="10">Tonsoku-like protein</fullName>
    </recommendedName>
</protein>
<comment type="caution">
    <text evidence="8">The sequence shown here is derived from an EMBL/GenBank/DDBJ whole genome shotgun (WGS) entry which is preliminary data.</text>
</comment>
<proteinExistence type="predicted"/>
<keyword evidence="4" id="KW-0539">Nucleus</keyword>
<dbReference type="PANTHER" id="PTHR46358:SF1">
    <property type="entry name" value="TONSOKU-LIKE PROTEIN"/>
    <property type="match status" value="1"/>
</dbReference>
<dbReference type="InterPro" id="IPR002110">
    <property type="entry name" value="Ankyrin_rpt"/>
</dbReference>
<accession>A0A820JCI1</accession>
<feature type="repeat" description="ANK" evidence="5">
    <location>
        <begin position="596"/>
        <end position="629"/>
    </location>
</feature>
<dbReference type="EMBL" id="CAJNYU010002272">
    <property type="protein sequence ID" value="CAF3526884.1"/>
    <property type="molecule type" value="Genomic_DNA"/>
</dbReference>
<dbReference type="Proteomes" id="UP000663869">
    <property type="component" value="Unassembled WGS sequence"/>
</dbReference>
<dbReference type="GO" id="GO:0031297">
    <property type="term" value="P:replication fork processing"/>
    <property type="evidence" value="ECO:0007669"/>
    <property type="project" value="TreeGrafter"/>
</dbReference>
<reference evidence="8" key="1">
    <citation type="submission" date="2021-02" db="EMBL/GenBank/DDBJ databases">
        <authorList>
            <person name="Nowell W R."/>
        </authorList>
    </citation>
    <scope>NUCLEOTIDE SEQUENCE</scope>
</reference>
<dbReference type="InterPro" id="IPR032675">
    <property type="entry name" value="LRR_dom_sf"/>
</dbReference>
<evidence type="ECO:0000256" key="3">
    <source>
        <dbReference type="ARBA" id="ARBA00022737"/>
    </source>
</evidence>
<gene>
    <name evidence="7" type="ORF">FME351_LOCUS18268</name>
    <name evidence="8" type="ORF">TSG867_LOCUS7800</name>
</gene>
<feature type="repeat" description="ANK" evidence="5">
    <location>
        <begin position="630"/>
        <end position="662"/>
    </location>
</feature>
<dbReference type="Gene3D" id="1.25.40.20">
    <property type="entry name" value="Ankyrin repeat-containing domain"/>
    <property type="match status" value="1"/>
</dbReference>
<dbReference type="AlphaFoldDB" id="A0A820JCI1"/>
<dbReference type="InterPro" id="IPR011990">
    <property type="entry name" value="TPR-like_helical_dom_sf"/>
</dbReference>
<dbReference type="Gene3D" id="3.80.10.10">
    <property type="entry name" value="Ribonuclease Inhibitor"/>
    <property type="match status" value="1"/>
</dbReference>
<dbReference type="InterPro" id="IPR036770">
    <property type="entry name" value="Ankyrin_rpt-contain_sf"/>
</dbReference>
<organism evidence="8 9">
    <name type="scientific">Rotaria socialis</name>
    <dbReference type="NCBI Taxonomy" id="392032"/>
    <lineage>
        <taxon>Eukaryota</taxon>
        <taxon>Metazoa</taxon>
        <taxon>Spiralia</taxon>
        <taxon>Gnathifera</taxon>
        <taxon>Rotifera</taxon>
        <taxon>Eurotatoria</taxon>
        <taxon>Bdelloidea</taxon>
        <taxon>Philodinida</taxon>
        <taxon>Philodinidae</taxon>
        <taxon>Rotaria</taxon>
    </lineage>
</organism>
<feature type="region of interest" description="Disordered" evidence="6">
    <location>
        <begin position="944"/>
        <end position="971"/>
    </location>
</feature>
<evidence type="ECO:0008006" key="10">
    <source>
        <dbReference type="Google" id="ProtNLM"/>
    </source>
</evidence>
<evidence type="ECO:0000313" key="8">
    <source>
        <dbReference type="EMBL" id="CAF4324701.1"/>
    </source>
</evidence>
<keyword evidence="5" id="KW-0040">ANK repeat</keyword>
<evidence type="ECO:0000256" key="5">
    <source>
        <dbReference type="PROSITE-ProRule" id="PRU00023"/>
    </source>
</evidence>
<dbReference type="PROSITE" id="PS50088">
    <property type="entry name" value="ANK_REPEAT"/>
    <property type="match status" value="3"/>
</dbReference>
<dbReference type="InterPro" id="IPR052311">
    <property type="entry name" value="MMS22L-TONSL_complex_comp"/>
</dbReference>
<feature type="region of interest" description="Disordered" evidence="6">
    <location>
        <begin position="844"/>
        <end position="903"/>
    </location>
</feature>
<dbReference type="Pfam" id="PF12796">
    <property type="entry name" value="Ank_2"/>
    <property type="match status" value="1"/>
</dbReference>
<dbReference type="PRINTS" id="PR01415">
    <property type="entry name" value="ANKYRIN"/>
</dbReference>
<feature type="region of interest" description="Disordered" evidence="6">
    <location>
        <begin position="520"/>
        <end position="582"/>
    </location>
</feature>
<feature type="compositionally biased region" description="Low complexity" evidence="6">
    <location>
        <begin position="952"/>
        <end position="965"/>
    </location>
</feature>
<keyword evidence="2" id="KW-0433">Leucine-rich repeat</keyword>
<dbReference type="SUPFAM" id="SSF48452">
    <property type="entry name" value="TPR-like"/>
    <property type="match status" value="2"/>
</dbReference>
<feature type="region of interest" description="Disordered" evidence="6">
    <location>
        <begin position="746"/>
        <end position="816"/>
    </location>
</feature>
<dbReference type="SMART" id="SM00248">
    <property type="entry name" value="ANK"/>
    <property type="match status" value="3"/>
</dbReference>
<feature type="compositionally biased region" description="Acidic residues" evidence="6">
    <location>
        <begin position="562"/>
        <end position="577"/>
    </location>
</feature>
<evidence type="ECO:0000256" key="1">
    <source>
        <dbReference type="ARBA" id="ARBA00004123"/>
    </source>
</evidence>
<keyword evidence="3" id="KW-0677">Repeat</keyword>
<evidence type="ECO:0000313" key="9">
    <source>
        <dbReference type="Proteomes" id="UP000663862"/>
    </source>
</evidence>
<feature type="repeat" description="ANK" evidence="5">
    <location>
        <begin position="663"/>
        <end position="695"/>
    </location>
</feature>
<dbReference type="GO" id="GO:0000724">
    <property type="term" value="P:double-strand break repair via homologous recombination"/>
    <property type="evidence" value="ECO:0007669"/>
    <property type="project" value="TreeGrafter"/>
</dbReference>
<dbReference type="Gene3D" id="1.25.40.10">
    <property type="entry name" value="Tetratricopeptide repeat domain"/>
    <property type="match status" value="2"/>
</dbReference>
<evidence type="ECO:0000313" key="7">
    <source>
        <dbReference type="EMBL" id="CAF3526884.1"/>
    </source>
</evidence>
<dbReference type="PANTHER" id="PTHR46358">
    <property type="entry name" value="TONSOKU-LIKE PROTEIN"/>
    <property type="match status" value="1"/>
</dbReference>
<evidence type="ECO:0000256" key="6">
    <source>
        <dbReference type="SAM" id="MobiDB-lite"/>
    </source>
</evidence>
<feature type="compositionally biased region" description="Polar residues" evidence="6">
    <location>
        <begin position="893"/>
        <end position="903"/>
    </location>
</feature>
<dbReference type="SUPFAM" id="SSF52047">
    <property type="entry name" value="RNI-like"/>
    <property type="match status" value="1"/>
</dbReference>
<evidence type="ECO:0000256" key="2">
    <source>
        <dbReference type="ARBA" id="ARBA00022614"/>
    </source>
</evidence>
<evidence type="ECO:0000256" key="4">
    <source>
        <dbReference type="ARBA" id="ARBA00023242"/>
    </source>
</evidence>